<dbReference type="PANTHER" id="PTHR48037:SF1">
    <property type="entry name" value="RRM DOMAIN-CONTAINING PROTEIN"/>
    <property type="match status" value="1"/>
</dbReference>
<dbReference type="Proteomes" id="UP000322225">
    <property type="component" value="Chromosome 3"/>
</dbReference>
<gene>
    <name evidence="4" type="ORF">CI109_101888</name>
</gene>
<evidence type="ECO:0000256" key="2">
    <source>
        <dbReference type="SAM" id="MobiDB-lite"/>
    </source>
</evidence>
<feature type="compositionally biased region" description="Polar residues" evidence="2">
    <location>
        <begin position="101"/>
        <end position="111"/>
    </location>
</feature>
<keyword evidence="1" id="KW-0694">RNA-binding</keyword>
<dbReference type="GeneID" id="43592051"/>
<dbReference type="Gene3D" id="3.30.70.330">
    <property type="match status" value="1"/>
</dbReference>
<accession>A0AAJ8LGJ5</accession>
<dbReference type="InterPro" id="IPR035979">
    <property type="entry name" value="RBD_domain_sf"/>
</dbReference>
<dbReference type="Pfam" id="PF00076">
    <property type="entry name" value="RRM_1"/>
    <property type="match status" value="1"/>
</dbReference>
<dbReference type="InterPro" id="IPR000504">
    <property type="entry name" value="RRM_dom"/>
</dbReference>
<evidence type="ECO:0000313" key="4">
    <source>
        <dbReference type="EMBL" id="WWD17447.1"/>
    </source>
</evidence>
<keyword evidence="5" id="KW-1185">Reference proteome</keyword>
<dbReference type="SUPFAM" id="SSF54928">
    <property type="entry name" value="RNA-binding domain, RBD"/>
    <property type="match status" value="1"/>
</dbReference>
<evidence type="ECO:0000259" key="3">
    <source>
        <dbReference type="PROSITE" id="PS50102"/>
    </source>
</evidence>
<dbReference type="PANTHER" id="PTHR48037">
    <property type="entry name" value="ATPASE E1"/>
    <property type="match status" value="1"/>
</dbReference>
<protein>
    <recommendedName>
        <fullName evidence="3">RRM domain-containing protein</fullName>
    </recommendedName>
</protein>
<name>A0AAJ8LGJ5_9TREE</name>
<dbReference type="AlphaFoldDB" id="A0AAJ8LGJ5"/>
<feature type="region of interest" description="Disordered" evidence="2">
    <location>
        <begin position="101"/>
        <end position="150"/>
    </location>
</feature>
<evidence type="ECO:0000313" key="5">
    <source>
        <dbReference type="Proteomes" id="UP000322225"/>
    </source>
</evidence>
<dbReference type="GO" id="GO:0003723">
    <property type="term" value="F:RNA binding"/>
    <property type="evidence" value="ECO:0007669"/>
    <property type="project" value="UniProtKB-UniRule"/>
</dbReference>
<dbReference type="RefSeq" id="XP_065823121.1">
    <property type="nucleotide sequence ID" value="XM_065967049.1"/>
</dbReference>
<dbReference type="SMART" id="SM00360">
    <property type="entry name" value="RRM"/>
    <property type="match status" value="1"/>
</dbReference>
<feature type="domain" description="RRM" evidence="3">
    <location>
        <begin position="17"/>
        <end position="101"/>
    </location>
</feature>
<dbReference type="EMBL" id="CP144053">
    <property type="protein sequence ID" value="WWD17447.1"/>
    <property type="molecule type" value="Genomic_DNA"/>
</dbReference>
<evidence type="ECO:0000256" key="1">
    <source>
        <dbReference type="PROSITE-ProRule" id="PRU00176"/>
    </source>
</evidence>
<reference evidence="4" key="2">
    <citation type="submission" date="2024-01" db="EMBL/GenBank/DDBJ databases">
        <title>Comparative genomics of Cryptococcus and Kwoniella reveals pathogenesis evolution and contrasting modes of karyotype evolution via chromosome fusion or intercentromeric recombination.</title>
        <authorList>
            <person name="Coelho M.A."/>
            <person name="David-Palma M."/>
            <person name="Shea T."/>
            <person name="Bowers K."/>
            <person name="McGinley-Smith S."/>
            <person name="Mohammad A.W."/>
            <person name="Gnirke A."/>
            <person name="Yurkov A.M."/>
            <person name="Nowrousian M."/>
            <person name="Sun S."/>
            <person name="Cuomo C.A."/>
            <person name="Heitman J."/>
        </authorList>
    </citation>
    <scope>NUCLEOTIDE SEQUENCE</scope>
    <source>
        <strain evidence="4">CBS 12478</strain>
    </source>
</reference>
<organism evidence="4 5">
    <name type="scientific">Kwoniella shandongensis</name>
    <dbReference type="NCBI Taxonomy" id="1734106"/>
    <lineage>
        <taxon>Eukaryota</taxon>
        <taxon>Fungi</taxon>
        <taxon>Dikarya</taxon>
        <taxon>Basidiomycota</taxon>
        <taxon>Agaricomycotina</taxon>
        <taxon>Tremellomycetes</taxon>
        <taxon>Tremellales</taxon>
        <taxon>Cryptococcaceae</taxon>
        <taxon>Kwoniella</taxon>
    </lineage>
</organism>
<dbReference type="InterPro" id="IPR012677">
    <property type="entry name" value="Nucleotide-bd_a/b_plait_sf"/>
</dbReference>
<proteinExistence type="predicted"/>
<reference evidence="4" key="1">
    <citation type="submission" date="2017-08" db="EMBL/GenBank/DDBJ databases">
        <authorList>
            <person name="Cuomo C."/>
            <person name="Billmyre B."/>
            <person name="Heitman J."/>
        </authorList>
    </citation>
    <scope>NUCLEOTIDE SEQUENCE</scope>
    <source>
        <strain evidence="4">CBS 12478</strain>
    </source>
</reference>
<dbReference type="PROSITE" id="PS50102">
    <property type="entry name" value="RRM"/>
    <property type="match status" value="1"/>
</dbReference>
<dbReference type="KEGG" id="ksn:43592051"/>
<sequence length="150" mass="16330">MNNDAGYTAPAGSSKKSTVYVSGLAPEVNEEQLLQAFVTFGDILDIKLPHEPNQPSKHRGFAFLTFQSASDAQDAIDNFDLNELPGYQGRGRFLKCSIANPNKFNSESGGSNKFDKPIWESEEYQQKYAKPSGEENGTAGGEADGQEEDS</sequence>